<proteinExistence type="predicted"/>
<reference evidence="2" key="1">
    <citation type="journal article" date="2019" name="Int. J. Syst. Evol. Microbiol.">
        <title>The Global Catalogue of Microorganisms (GCM) 10K type strain sequencing project: providing services to taxonomists for standard genome sequencing and annotation.</title>
        <authorList>
            <consortium name="The Broad Institute Genomics Platform"/>
            <consortium name="The Broad Institute Genome Sequencing Center for Infectious Disease"/>
            <person name="Wu L."/>
            <person name="Ma J."/>
        </authorList>
    </citation>
    <scope>NUCLEOTIDE SEQUENCE [LARGE SCALE GENOMIC DNA]</scope>
    <source>
        <strain evidence="2">CCUG 57263</strain>
    </source>
</reference>
<protein>
    <submittedName>
        <fullName evidence="1">Uncharacterized protein</fullName>
    </submittedName>
</protein>
<name>A0ABW3D3J1_9BACL</name>
<evidence type="ECO:0000313" key="1">
    <source>
        <dbReference type="EMBL" id="MFD0867763.1"/>
    </source>
</evidence>
<dbReference type="Pfam" id="PF21835">
    <property type="entry name" value="YIEGIA_cap"/>
    <property type="match status" value="1"/>
</dbReference>
<accession>A0ABW3D3J1</accession>
<gene>
    <name evidence="1" type="ORF">ACFQ03_01195</name>
</gene>
<dbReference type="InterPro" id="IPR054055">
    <property type="entry name" value="YpzH"/>
</dbReference>
<sequence length="61" mass="6800">MDIKPILAIITMHKDKVNAGGAPLFITENKEELQTVAFKLEKILDAMAHDLENGTMIIVKH</sequence>
<keyword evidence="2" id="KW-1185">Reference proteome</keyword>
<dbReference type="EMBL" id="JBHTIU010000003">
    <property type="protein sequence ID" value="MFD0867763.1"/>
    <property type="molecule type" value="Genomic_DNA"/>
</dbReference>
<dbReference type="Proteomes" id="UP001597120">
    <property type="component" value="Unassembled WGS sequence"/>
</dbReference>
<organism evidence="1 2">
    <name type="scientific">Paenibacillus residui</name>
    <dbReference type="NCBI Taxonomy" id="629724"/>
    <lineage>
        <taxon>Bacteria</taxon>
        <taxon>Bacillati</taxon>
        <taxon>Bacillota</taxon>
        <taxon>Bacilli</taxon>
        <taxon>Bacillales</taxon>
        <taxon>Paenibacillaceae</taxon>
        <taxon>Paenibacillus</taxon>
    </lineage>
</organism>
<evidence type="ECO:0000313" key="2">
    <source>
        <dbReference type="Proteomes" id="UP001597120"/>
    </source>
</evidence>
<dbReference type="RefSeq" id="WP_186328190.1">
    <property type="nucleotide sequence ID" value="NZ_JBHTIU010000003.1"/>
</dbReference>
<comment type="caution">
    <text evidence="1">The sequence shown here is derived from an EMBL/GenBank/DDBJ whole genome shotgun (WGS) entry which is preliminary data.</text>
</comment>